<dbReference type="OrthoDB" id="1708300at2"/>
<dbReference type="AlphaFoldDB" id="A0A1I1RV07"/>
<gene>
    <name evidence="2" type="ORF">SAMN02910406_03782</name>
</gene>
<evidence type="ECO:0000313" key="3">
    <source>
        <dbReference type="Proteomes" id="UP000182192"/>
    </source>
</evidence>
<evidence type="ECO:0000256" key="1">
    <source>
        <dbReference type="SAM" id="MobiDB-lite"/>
    </source>
</evidence>
<sequence length="97" mass="10932">MAKKTGSILDKLELNIDEEKISLINFYIKEDGDTLDLAAELSAVINNHIDKLYKKKVPKSVRHYIENKDKEDSDGQHSDKVLVQPYAGGSSDQSERV</sequence>
<dbReference type="RefSeq" id="WP_074963484.1">
    <property type="nucleotide sequence ID" value="NZ_FOKQ01000074.1"/>
</dbReference>
<name>A0A1I1RV07_RUMAL</name>
<reference evidence="2 3" key="1">
    <citation type="submission" date="2016-10" db="EMBL/GenBank/DDBJ databases">
        <authorList>
            <person name="de Groot N.N."/>
        </authorList>
    </citation>
    <scope>NUCLEOTIDE SEQUENCE [LARGE SCALE GENOMIC DNA]</scope>
    <source>
        <strain evidence="2 3">AR67</strain>
    </source>
</reference>
<dbReference type="Proteomes" id="UP000182192">
    <property type="component" value="Unassembled WGS sequence"/>
</dbReference>
<protein>
    <submittedName>
        <fullName evidence="2">Uncharacterized protein</fullName>
    </submittedName>
</protein>
<organism evidence="2 3">
    <name type="scientific">Ruminococcus albus</name>
    <dbReference type="NCBI Taxonomy" id="1264"/>
    <lineage>
        <taxon>Bacteria</taxon>
        <taxon>Bacillati</taxon>
        <taxon>Bacillota</taxon>
        <taxon>Clostridia</taxon>
        <taxon>Eubacteriales</taxon>
        <taxon>Oscillospiraceae</taxon>
        <taxon>Ruminococcus</taxon>
    </lineage>
</organism>
<feature type="region of interest" description="Disordered" evidence="1">
    <location>
        <begin position="66"/>
        <end position="97"/>
    </location>
</feature>
<accession>A0A1I1RV07</accession>
<dbReference type="EMBL" id="FOKQ01000074">
    <property type="protein sequence ID" value="SFD38149.1"/>
    <property type="molecule type" value="Genomic_DNA"/>
</dbReference>
<feature type="compositionally biased region" description="Basic and acidic residues" evidence="1">
    <location>
        <begin position="66"/>
        <end position="80"/>
    </location>
</feature>
<proteinExistence type="predicted"/>
<evidence type="ECO:0000313" key="2">
    <source>
        <dbReference type="EMBL" id="SFD38149.1"/>
    </source>
</evidence>